<name>A0A078R9K4_PHOVU</name>
<dbReference type="Gene3D" id="3.40.630.40">
    <property type="entry name" value="Zn-dependent exopeptidases"/>
    <property type="match status" value="1"/>
</dbReference>
<evidence type="ECO:0000256" key="3">
    <source>
        <dbReference type="ARBA" id="ARBA00022801"/>
    </source>
</evidence>
<keyword evidence="3" id="KW-0378">Hydrolase</keyword>
<sequence>MKILIDNGHGENTPGKRSPDGSLREYAYAREIANRIAHELSARGYDAERIVRETVDVPLSERARRVNEVCGRYGTANVVLVSIHCNAAGNGAEWMNARGWSAYTSKGKTKADKLATFLYEEAEKNFISQRIRKDNSDDDPDWEENFYILSKTKCPAVLTENFFQDNKDDVLYLCSEEGKQAIVKTHVEAITRYIQKYGKMV</sequence>
<evidence type="ECO:0000313" key="6">
    <source>
        <dbReference type="EMBL" id="KDS31321.1"/>
    </source>
</evidence>
<dbReference type="GO" id="GO:0030288">
    <property type="term" value="C:outer membrane-bounded periplasmic space"/>
    <property type="evidence" value="ECO:0007669"/>
    <property type="project" value="TreeGrafter"/>
</dbReference>
<dbReference type="AlphaFoldDB" id="A0A078R9K4"/>
<dbReference type="InterPro" id="IPR002508">
    <property type="entry name" value="MurNAc-LAA_cat"/>
</dbReference>
<dbReference type="GO" id="GO:0008745">
    <property type="term" value="F:N-acetylmuramoyl-L-alanine amidase activity"/>
    <property type="evidence" value="ECO:0007669"/>
    <property type="project" value="UniProtKB-EC"/>
</dbReference>
<evidence type="ECO:0000256" key="1">
    <source>
        <dbReference type="ARBA" id="ARBA00001561"/>
    </source>
</evidence>
<evidence type="ECO:0000256" key="2">
    <source>
        <dbReference type="ARBA" id="ARBA00011901"/>
    </source>
</evidence>
<accession>A0A078R9K4</accession>
<protein>
    <recommendedName>
        <fullName evidence="2">N-acetylmuramoyl-L-alanine amidase</fullName>
        <ecNumber evidence="2">3.5.1.28</ecNumber>
    </recommendedName>
</protein>
<dbReference type="EC" id="3.5.1.28" evidence="2"/>
<dbReference type="InterPro" id="IPR050695">
    <property type="entry name" value="N-acetylmuramoyl_amidase_3"/>
</dbReference>
<dbReference type="Pfam" id="PF01520">
    <property type="entry name" value="Amidase_3"/>
    <property type="match status" value="1"/>
</dbReference>
<dbReference type="PANTHER" id="PTHR30404:SF0">
    <property type="entry name" value="N-ACETYLMURAMOYL-L-ALANINE AMIDASE AMIC"/>
    <property type="match status" value="1"/>
</dbReference>
<feature type="region of interest" description="Disordered" evidence="4">
    <location>
        <begin position="1"/>
        <end position="21"/>
    </location>
</feature>
<evidence type="ECO:0000259" key="5">
    <source>
        <dbReference type="SMART" id="SM00646"/>
    </source>
</evidence>
<dbReference type="SUPFAM" id="SSF53187">
    <property type="entry name" value="Zn-dependent exopeptidases"/>
    <property type="match status" value="1"/>
</dbReference>
<evidence type="ECO:0000313" key="7">
    <source>
        <dbReference type="Proteomes" id="UP000028134"/>
    </source>
</evidence>
<dbReference type="Proteomes" id="UP000028134">
    <property type="component" value="Unassembled WGS sequence"/>
</dbReference>
<organism evidence="6 7">
    <name type="scientific">Phocaeicola vulgatus str. 3775 SL</name>
    <name type="common">B</name>
    <name type="synonym">iv</name>
    <dbReference type="NCBI Taxonomy" id="1339350"/>
    <lineage>
        <taxon>Bacteria</taxon>
        <taxon>Pseudomonadati</taxon>
        <taxon>Bacteroidota</taxon>
        <taxon>Bacteroidia</taxon>
        <taxon>Bacteroidales</taxon>
        <taxon>Bacteroidaceae</taxon>
        <taxon>Phocaeicola</taxon>
    </lineage>
</organism>
<dbReference type="CDD" id="cd02696">
    <property type="entry name" value="MurNAc-LAA"/>
    <property type="match status" value="1"/>
</dbReference>
<reference evidence="6 7" key="1">
    <citation type="submission" date="2014-04" db="EMBL/GenBank/DDBJ databases">
        <authorList>
            <person name="Sears C."/>
            <person name="Carroll K."/>
            <person name="Sack B.R."/>
            <person name="Qadri F."/>
            <person name="Myers L.L."/>
            <person name="Chung G.-T."/>
            <person name="Escheverria P."/>
            <person name="Fraser C.M."/>
            <person name="Sadzewicz L."/>
            <person name="Shefchek K.A."/>
            <person name="Tallon L."/>
            <person name="Das S.P."/>
            <person name="Daugherty S."/>
            <person name="Mongodin E.F."/>
        </authorList>
    </citation>
    <scope>NUCLEOTIDE SEQUENCE [LARGE SCALE GENOMIC DNA]</scope>
    <source>
        <strain evidence="7">3775 SL(B) 10 (iv)</strain>
    </source>
</reference>
<dbReference type="GO" id="GO:0009253">
    <property type="term" value="P:peptidoglycan catabolic process"/>
    <property type="evidence" value="ECO:0007669"/>
    <property type="project" value="InterPro"/>
</dbReference>
<gene>
    <name evidence="6" type="ORF">M097_1967</name>
</gene>
<dbReference type="SMART" id="SM00646">
    <property type="entry name" value="Ami_3"/>
    <property type="match status" value="1"/>
</dbReference>
<dbReference type="EMBL" id="JNHI01000009">
    <property type="protein sequence ID" value="KDS31321.1"/>
    <property type="molecule type" value="Genomic_DNA"/>
</dbReference>
<comment type="catalytic activity">
    <reaction evidence="1">
        <text>Hydrolyzes the link between N-acetylmuramoyl residues and L-amino acid residues in certain cell-wall glycopeptides.</text>
        <dbReference type="EC" id="3.5.1.28"/>
    </reaction>
</comment>
<proteinExistence type="predicted"/>
<feature type="domain" description="MurNAc-LAA" evidence="5">
    <location>
        <begin position="69"/>
        <end position="191"/>
    </location>
</feature>
<dbReference type="PATRIC" id="fig|1339350.3.peg.1893"/>
<dbReference type="PANTHER" id="PTHR30404">
    <property type="entry name" value="N-ACETYLMURAMOYL-L-ALANINE AMIDASE"/>
    <property type="match status" value="1"/>
</dbReference>
<comment type="caution">
    <text evidence="6">The sequence shown here is derived from an EMBL/GenBank/DDBJ whole genome shotgun (WGS) entry which is preliminary data.</text>
</comment>
<evidence type="ECO:0000256" key="4">
    <source>
        <dbReference type="SAM" id="MobiDB-lite"/>
    </source>
</evidence>
<dbReference type="RefSeq" id="WP_032945478.1">
    <property type="nucleotide sequence ID" value="NZ_JNHI01000009.1"/>
</dbReference>